<keyword evidence="1" id="KW-1133">Transmembrane helix</keyword>
<gene>
    <name evidence="2" type="ORF">BPS26883_05322</name>
</gene>
<keyword evidence="1" id="KW-0812">Transmembrane</keyword>
<feature type="transmembrane region" description="Helical" evidence="1">
    <location>
        <begin position="119"/>
        <end position="142"/>
    </location>
</feature>
<evidence type="ECO:0008006" key="4">
    <source>
        <dbReference type="Google" id="ProtNLM"/>
    </source>
</evidence>
<evidence type="ECO:0000313" key="3">
    <source>
        <dbReference type="Proteomes" id="UP000494162"/>
    </source>
</evidence>
<dbReference type="EMBL" id="CABVPP010000054">
    <property type="protein sequence ID" value="VWC09980.1"/>
    <property type="molecule type" value="Genomic_DNA"/>
</dbReference>
<proteinExistence type="predicted"/>
<dbReference type="Pfam" id="PF14897">
    <property type="entry name" value="EpsG"/>
    <property type="match status" value="1"/>
</dbReference>
<feature type="transmembrane region" description="Helical" evidence="1">
    <location>
        <begin position="28"/>
        <end position="46"/>
    </location>
</feature>
<feature type="transmembrane region" description="Helical" evidence="1">
    <location>
        <begin position="162"/>
        <end position="183"/>
    </location>
</feature>
<keyword evidence="1" id="KW-0472">Membrane</keyword>
<evidence type="ECO:0000313" key="2">
    <source>
        <dbReference type="EMBL" id="VWC09980.1"/>
    </source>
</evidence>
<feature type="transmembrane region" description="Helical" evidence="1">
    <location>
        <begin position="255"/>
        <end position="272"/>
    </location>
</feature>
<dbReference type="GeneID" id="93172366"/>
<feature type="transmembrane region" description="Helical" evidence="1">
    <location>
        <begin position="303"/>
        <end position="320"/>
    </location>
</feature>
<name>A0A6P2PQY5_9BURK</name>
<reference evidence="2 3" key="1">
    <citation type="submission" date="2019-09" db="EMBL/GenBank/DDBJ databases">
        <authorList>
            <person name="Depoorter E."/>
        </authorList>
    </citation>
    <scope>NUCLEOTIDE SEQUENCE [LARGE SCALE GENOMIC DNA]</scope>
    <source>
        <strain evidence="2">LMG 26883</strain>
    </source>
</reference>
<dbReference type="InterPro" id="IPR049458">
    <property type="entry name" value="EpsG-like"/>
</dbReference>
<sequence>MTITIYLMGYLWMLAFAAIGMRTRMSAWRWLSAGIAPAAAFAVLRGRTGTDTAVYQEIVAGIWSGNLKVVPRTLEPGFVWLVRALEWVGHDPRIATALLSLLVVVACVAAFGRRDDDACVFATLIFPLFFYDMAMSGLRYGIAFCVAKLASDAWARRRYGAAAALAAAGTSMHVSAALLVVLLQVGRMRMLRYAALAVAIGGVLFAMHHAALLAKLGVYAAFTPPAQMSGSAPLVLALLLVVAGWGLLGRMPRTLVFLFVCEIASFALARISYAGLRFQWLVLFAAACRFVPLLRVPEVRRTPAIVVLLVIGAIGFAMRVRNMLGEAGLGPSPFLPFRFFWE</sequence>
<feature type="transmembrane region" description="Helical" evidence="1">
    <location>
        <begin position="228"/>
        <end position="248"/>
    </location>
</feature>
<dbReference type="RefSeq" id="WP_174903811.1">
    <property type="nucleotide sequence ID" value="NZ_CABVPP010000054.1"/>
</dbReference>
<accession>A0A6P2PQY5</accession>
<feature type="transmembrane region" description="Helical" evidence="1">
    <location>
        <begin position="6"/>
        <end position="21"/>
    </location>
</feature>
<dbReference type="Proteomes" id="UP000494162">
    <property type="component" value="Unassembled WGS sequence"/>
</dbReference>
<dbReference type="AlphaFoldDB" id="A0A6P2PQY5"/>
<evidence type="ECO:0000256" key="1">
    <source>
        <dbReference type="SAM" id="Phobius"/>
    </source>
</evidence>
<feature type="transmembrane region" description="Helical" evidence="1">
    <location>
        <begin position="94"/>
        <end position="112"/>
    </location>
</feature>
<feature type="transmembrane region" description="Helical" evidence="1">
    <location>
        <begin position="195"/>
        <end position="222"/>
    </location>
</feature>
<organism evidence="2 3">
    <name type="scientific">Burkholderia pseudomultivorans</name>
    <dbReference type="NCBI Taxonomy" id="1207504"/>
    <lineage>
        <taxon>Bacteria</taxon>
        <taxon>Pseudomonadati</taxon>
        <taxon>Pseudomonadota</taxon>
        <taxon>Betaproteobacteria</taxon>
        <taxon>Burkholderiales</taxon>
        <taxon>Burkholderiaceae</taxon>
        <taxon>Burkholderia</taxon>
        <taxon>Burkholderia cepacia complex</taxon>
    </lineage>
</organism>
<protein>
    <recommendedName>
        <fullName evidence="4">EpsG family protein</fullName>
    </recommendedName>
</protein>